<sequence>MADEAAVVEEGISPVQSPLVEVSFQKNVNRKQKYLEAEPKALGITQICLSLFNITCASVFQAKHLCPIPQIPFLITSLLVLIAGSVAVAAQNLHLPMLRVCLGMQIVACGASLVNMIWSMLNLAAVATVCWHFYYDYNDPFHSDTCRKIWDAQMNFYAESEVIQALLFAISVTLAAYCCKVVNCCSPTPKTPVITVQALQTNSEETVGFMTRAEE</sequence>
<accession>A0A3Q1HBI9</accession>
<reference evidence="2" key="2">
    <citation type="submission" date="2025-05" db="UniProtKB">
        <authorList>
            <consortium name="Ensembl"/>
        </authorList>
    </citation>
    <scope>IDENTIFICATION</scope>
</reference>
<keyword evidence="1" id="KW-1133">Transmembrane helix</keyword>
<keyword evidence="1" id="KW-0812">Transmembrane</keyword>
<feature type="transmembrane region" description="Helical" evidence="1">
    <location>
        <begin position="102"/>
        <end position="135"/>
    </location>
</feature>
<dbReference type="Ensembl" id="ENSATET00000002231.3">
    <property type="protein sequence ID" value="ENSATEP00000002207.1"/>
    <property type="gene ID" value="ENSATEG00000033296.1"/>
</dbReference>
<keyword evidence="3" id="KW-1185">Reference proteome</keyword>
<evidence type="ECO:0000256" key="1">
    <source>
        <dbReference type="SAM" id="Phobius"/>
    </source>
</evidence>
<feature type="transmembrane region" description="Helical" evidence="1">
    <location>
        <begin position="72"/>
        <end position="90"/>
    </location>
</feature>
<feature type="transmembrane region" description="Helical" evidence="1">
    <location>
        <begin position="156"/>
        <end position="177"/>
    </location>
</feature>
<dbReference type="Proteomes" id="UP000265040">
    <property type="component" value="Chromosome 18"/>
</dbReference>
<dbReference type="AlphaFoldDB" id="A0A3Q1HBI9"/>
<name>A0A3Q1HBI9_ANATE</name>
<dbReference type="InParanoid" id="A0A3Q1HBI9"/>
<dbReference type="InterPro" id="IPR030417">
    <property type="entry name" value="MS4A"/>
</dbReference>
<proteinExistence type="predicted"/>
<keyword evidence="1" id="KW-0472">Membrane</keyword>
<dbReference type="GeneTree" id="ENSGT00600000085600"/>
<protein>
    <submittedName>
        <fullName evidence="2">Uncharacterized protein</fullName>
    </submittedName>
</protein>
<dbReference type="PANTHER" id="PTHR23320">
    <property type="entry name" value="MEMBRANE-SPANNING 4-DOMAINS SUBFAMILY A MS4A -RELATED"/>
    <property type="match status" value="1"/>
</dbReference>
<organism evidence="2 3">
    <name type="scientific">Anabas testudineus</name>
    <name type="common">Climbing perch</name>
    <name type="synonym">Anthias testudineus</name>
    <dbReference type="NCBI Taxonomy" id="64144"/>
    <lineage>
        <taxon>Eukaryota</taxon>
        <taxon>Metazoa</taxon>
        <taxon>Chordata</taxon>
        <taxon>Craniata</taxon>
        <taxon>Vertebrata</taxon>
        <taxon>Euteleostomi</taxon>
        <taxon>Actinopterygii</taxon>
        <taxon>Neopterygii</taxon>
        <taxon>Teleostei</taxon>
        <taxon>Neoteleostei</taxon>
        <taxon>Acanthomorphata</taxon>
        <taxon>Anabantaria</taxon>
        <taxon>Anabantiformes</taxon>
        <taxon>Anabantoidei</taxon>
        <taxon>Anabantidae</taxon>
        <taxon>Anabas</taxon>
    </lineage>
</organism>
<reference evidence="2" key="1">
    <citation type="submission" date="2021-04" db="EMBL/GenBank/DDBJ databases">
        <authorList>
            <consortium name="Wellcome Sanger Institute Data Sharing"/>
        </authorList>
    </citation>
    <scope>NUCLEOTIDE SEQUENCE [LARGE SCALE GENOMIC DNA]</scope>
</reference>
<dbReference type="Ensembl" id="ENSATET00000002257.3">
    <property type="protein sequence ID" value="ENSATEP00000002233.2"/>
    <property type="gene ID" value="ENSATEG00000033296.1"/>
</dbReference>
<dbReference type="PANTHER" id="PTHR23320:SF143">
    <property type="entry name" value="MEMBRANE-SPANNING 4-DOMAINS SUBFAMILY A MEMBER 4A-LIKE ISOFORM X1"/>
    <property type="match status" value="1"/>
</dbReference>
<evidence type="ECO:0000313" key="2">
    <source>
        <dbReference type="Ensembl" id="ENSATEP00000002233.2"/>
    </source>
</evidence>
<evidence type="ECO:0000313" key="3">
    <source>
        <dbReference type="Proteomes" id="UP000265040"/>
    </source>
</evidence>
<accession>A0A3Q1H3Y2</accession>